<gene>
    <name evidence="3" type="ORF">B1B_02690</name>
</gene>
<proteinExistence type="predicted"/>
<dbReference type="EMBL" id="AUZY01001614">
    <property type="protein sequence ID" value="EQD74404.1"/>
    <property type="molecule type" value="Genomic_DNA"/>
</dbReference>
<dbReference type="Pfam" id="PF12704">
    <property type="entry name" value="MacB_PCD"/>
    <property type="match status" value="1"/>
</dbReference>
<dbReference type="InterPro" id="IPR025857">
    <property type="entry name" value="MacB_PCD"/>
</dbReference>
<reference evidence="3" key="2">
    <citation type="journal article" date="2014" name="ISME J.">
        <title>Microbial stratification in low pH oxic and suboxic macroscopic growths along an acid mine drainage.</title>
        <authorList>
            <person name="Mendez-Garcia C."/>
            <person name="Mesa V."/>
            <person name="Sprenger R.R."/>
            <person name="Richter M."/>
            <person name="Diez M.S."/>
            <person name="Solano J."/>
            <person name="Bargiela R."/>
            <person name="Golyshina O.V."/>
            <person name="Manteca A."/>
            <person name="Ramos J.L."/>
            <person name="Gallego J.R."/>
            <person name="Llorente I."/>
            <person name="Martins Dos Santos V.A."/>
            <person name="Jensen O.N."/>
            <person name="Pelaez A.I."/>
            <person name="Sanchez J."/>
            <person name="Ferrer M."/>
        </authorList>
    </citation>
    <scope>NUCLEOTIDE SEQUENCE</scope>
</reference>
<feature type="transmembrane region" description="Helical" evidence="1">
    <location>
        <begin position="20"/>
        <end position="48"/>
    </location>
</feature>
<evidence type="ECO:0000313" key="3">
    <source>
        <dbReference type="EMBL" id="EQD74404.1"/>
    </source>
</evidence>
<organism evidence="3">
    <name type="scientific">mine drainage metagenome</name>
    <dbReference type="NCBI Taxonomy" id="410659"/>
    <lineage>
        <taxon>unclassified sequences</taxon>
        <taxon>metagenomes</taxon>
        <taxon>ecological metagenomes</taxon>
    </lineage>
</organism>
<reference evidence="3" key="1">
    <citation type="submission" date="2013-08" db="EMBL/GenBank/DDBJ databases">
        <authorList>
            <person name="Mendez C."/>
            <person name="Richter M."/>
            <person name="Ferrer M."/>
            <person name="Sanchez J."/>
        </authorList>
    </citation>
    <scope>NUCLEOTIDE SEQUENCE</scope>
</reference>
<evidence type="ECO:0000256" key="1">
    <source>
        <dbReference type="SAM" id="Phobius"/>
    </source>
</evidence>
<sequence>MTTLWVEIKSAYEALNRSRGFFWGVVALLALAIAASCGAFSVPASLLLRPLPVDAPQRLLRLDAYQPGNSFSMPWSYPDFKSFQDASGTAFSGMSNFSVMGVYFDSRGRVHSMPAADVGGAFFQTLGLHAFLGRTLVPSDDTTVNPAWVVVVSRAFWQHQLHSDPRAVGSMLHLSGHAFRLVGVVHGHGV</sequence>
<keyword evidence="1" id="KW-0472">Membrane</keyword>
<dbReference type="AlphaFoldDB" id="T1CYL6"/>
<accession>T1CYL6</accession>
<feature type="non-terminal residue" evidence="3">
    <location>
        <position position="190"/>
    </location>
</feature>
<feature type="domain" description="MacB-like periplasmic core" evidence="2">
    <location>
        <begin position="29"/>
        <end position="185"/>
    </location>
</feature>
<name>T1CYL6_9ZZZZ</name>
<keyword evidence="1" id="KW-1133">Transmembrane helix</keyword>
<protein>
    <submittedName>
        <fullName evidence="3">Permease</fullName>
    </submittedName>
</protein>
<comment type="caution">
    <text evidence="3">The sequence shown here is derived from an EMBL/GenBank/DDBJ whole genome shotgun (WGS) entry which is preliminary data.</text>
</comment>
<evidence type="ECO:0000259" key="2">
    <source>
        <dbReference type="Pfam" id="PF12704"/>
    </source>
</evidence>
<keyword evidence="1" id="KW-0812">Transmembrane</keyword>